<dbReference type="NCBIfam" id="TIGR00125">
    <property type="entry name" value="cyt_tran_rel"/>
    <property type="match status" value="1"/>
</dbReference>
<feature type="binding site" evidence="4">
    <location>
        <begin position="90"/>
        <end position="92"/>
    </location>
    <ligand>
        <name>ATP</name>
        <dbReference type="ChEBI" id="CHEBI:30616"/>
    </ligand>
</feature>
<evidence type="ECO:0000256" key="2">
    <source>
        <dbReference type="ARBA" id="ARBA00022741"/>
    </source>
</evidence>
<dbReference type="CDD" id="cd02163">
    <property type="entry name" value="PPAT"/>
    <property type="match status" value="1"/>
</dbReference>
<comment type="function">
    <text evidence="4">Reversibly transfers an adenylyl group from ATP to 4'-phosphopantetheine, yielding dephospho-CoA (dPCoA) and pyrophosphate.</text>
</comment>
<feature type="domain" description="Cytidyltransferase-like" evidence="5">
    <location>
        <begin position="6"/>
        <end position="135"/>
    </location>
</feature>
<evidence type="ECO:0000313" key="7">
    <source>
        <dbReference type="Proteomes" id="UP000774130"/>
    </source>
</evidence>
<feature type="binding site" evidence="4">
    <location>
        <begin position="125"/>
        <end position="131"/>
    </location>
    <ligand>
        <name>ATP</name>
        <dbReference type="ChEBI" id="CHEBI:30616"/>
    </ligand>
</feature>
<feature type="binding site" evidence="4">
    <location>
        <position position="18"/>
    </location>
    <ligand>
        <name>ATP</name>
        <dbReference type="ChEBI" id="CHEBI:30616"/>
    </ligand>
</feature>
<comment type="subunit">
    <text evidence="4">Homohexamer.</text>
</comment>
<organism evidence="6 7">
    <name type="scientific">Enterococcus alishanensis</name>
    <dbReference type="NCBI Taxonomy" id="1303817"/>
    <lineage>
        <taxon>Bacteria</taxon>
        <taxon>Bacillati</taxon>
        <taxon>Bacillota</taxon>
        <taxon>Bacilli</taxon>
        <taxon>Lactobacillales</taxon>
        <taxon>Enterococcaceae</taxon>
        <taxon>Enterococcus</taxon>
    </lineage>
</organism>
<name>A0ABS6TBK6_9ENTE</name>
<feature type="binding site" evidence="4">
    <location>
        <position position="100"/>
    </location>
    <ligand>
        <name>ATP</name>
        <dbReference type="ChEBI" id="CHEBI:30616"/>
    </ligand>
</feature>
<keyword evidence="2 4" id="KW-0547">Nucleotide-binding</keyword>
<dbReference type="InterPro" id="IPR001980">
    <property type="entry name" value="PPAT"/>
</dbReference>
<reference evidence="6 7" key="1">
    <citation type="submission" date="2021-06" db="EMBL/GenBank/DDBJ databases">
        <title>Enterococcus alishanensis sp. nov., a novel lactic acid bacterium isolated from fresh coffee beans.</title>
        <authorList>
            <person name="Chen Y.-S."/>
        </authorList>
    </citation>
    <scope>NUCLEOTIDE SEQUENCE [LARGE SCALE GENOMIC DNA]</scope>
    <source>
        <strain evidence="6 7">ALS3</strain>
    </source>
</reference>
<keyword evidence="4" id="KW-0173">Coenzyme A biosynthesis</keyword>
<dbReference type="PANTHER" id="PTHR21342">
    <property type="entry name" value="PHOSPHOPANTETHEINE ADENYLYLTRANSFERASE"/>
    <property type="match status" value="1"/>
</dbReference>
<comment type="cofactor">
    <cofactor evidence="4">
        <name>Mg(2+)</name>
        <dbReference type="ChEBI" id="CHEBI:18420"/>
    </cofactor>
</comment>
<accession>A0ABS6TBK6</accession>
<feature type="binding site" evidence="4">
    <location>
        <position position="89"/>
    </location>
    <ligand>
        <name>substrate</name>
    </ligand>
</feature>
<comment type="catalytic activity">
    <reaction evidence="4">
        <text>(R)-4'-phosphopantetheine + ATP + H(+) = 3'-dephospho-CoA + diphosphate</text>
        <dbReference type="Rhea" id="RHEA:19801"/>
        <dbReference type="ChEBI" id="CHEBI:15378"/>
        <dbReference type="ChEBI" id="CHEBI:30616"/>
        <dbReference type="ChEBI" id="CHEBI:33019"/>
        <dbReference type="ChEBI" id="CHEBI:57328"/>
        <dbReference type="ChEBI" id="CHEBI:61723"/>
        <dbReference type="EC" id="2.7.7.3"/>
    </reaction>
</comment>
<keyword evidence="4" id="KW-0460">Magnesium</keyword>
<dbReference type="Pfam" id="PF01467">
    <property type="entry name" value="CTP_transf_like"/>
    <property type="match status" value="1"/>
</dbReference>
<sequence>MKRIALFPGSFDPLTMGHLDTIERGAKLFDELIIGVFVNTNKNSFFTHDEKLVTVKESVAHIENVKVIAQEEKLTVDVANQLGAKFLLRGVRNVKDYEYEKDIATMNAHLDKNIETVILMASPKYNHVSSSILKEIWKFNGDIQDYLPTAVYTALEKKRDLFEK</sequence>
<feature type="binding site" evidence="4">
    <location>
        <position position="42"/>
    </location>
    <ligand>
        <name>substrate</name>
    </ligand>
</feature>
<evidence type="ECO:0000256" key="3">
    <source>
        <dbReference type="ARBA" id="ARBA00022840"/>
    </source>
</evidence>
<dbReference type="GO" id="GO:0004595">
    <property type="term" value="F:pantetheine-phosphate adenylyltransferase activity"/>
    <property type="evidence" value="ECO:0007669"/>
    <property type="project" value="UniProtKB-EC"/>
</dbReference>
<comment type="subcellular location">
    <subcellularLocation>
        <location evidence="4">Cytoplasm</location>
    </subcellularLocation>
</comment>
<proteinExistence type="inferred from homology"/>
<comment type="caution">
    <text evidence="6">The sequence shown here is derived from an EMBL/GenBank/DDBJ whole genome shotgun (WGS) entry which is preliminary data.</text>
</comment>
<evidence type="ECO:0000313" key="6">
    <source>
        <dbReference type="EMBL" id="MBV7390272.1"/>
    </source>
</evidence>
<dbReference type="HAMAP" id="MF_00151">
    <property type="entry name" value="PPAT_bact"/>
    <property type="match status" value="1"/>
</dbReference>
<dbReference type="InterPro" id="IPR004821">
    <property type="entry name" value="Cyt_trans-like"/>
</dbReference>
<protein>
    <recommendedName>
        <fullName evidence="4">Phosphopantetheine adenylyltransferase</fullName>
        <ecNumber evidence="4">2.7.7.3</ecNumber>
    </recommendedName>
    <alternativeName>
        <fullName evidence="4">Dephospho-CoA pyrophosphorylase</fullName>
    </alternativeName>
    <alternativeName>
        <fullName evidence="4">Pantetheine-phosphate adenylyltransferase</fullName>
        <shortName evidence="4">PPAT</shortName>
    </alternativeName>
</protein>
<keyword evidence="1 4" id="KW-0808">Transferase</keyword>
<evidence type="ECO:0000256" key="1">
    <source>
        <dbReference type="ARBA" id="ARBA00022679"/>
    </source>
</evidence>
<feature type="binding site" evidence="4">
    <location>
        <position position="10"/>
    </location>
    <ligand>
        <name>substrate</name>
    </ligand>
</feature>
<feature type="binding site" evidence="4">
    <location>
        <position position="75"/>
    </location>
    <ligand>
        <name>substrate</name>
    </ligand>
</feature>
<dbReference type="EMBL" id="JAHUZB010000002">
    <property type="protein sequence ID" value="MBV7390272.1"/>
    <property type="molecule type" value="Genomic_DNA"/>
</dbReference>
<evidence type="ECO:0000259" key="5">
    <source>
        <dbReference type="Pfam" id="PF01467"/>
    </source>
</evidence>
<dbReference type="EC" id="2.7.7.3" evidence="4"/>
<evidence type="ECO:0000256" key="4">
    <source>
        <dbReference type="HAMAP-Rule" id="MF_00151"/>
    </source>
</evidence>
<keyword evidence="3 4" id="KW-0067">ATP-binding</keyword>
<gene>
    <name evidence="4 6" type="primary">coaD</name>
    <name evidence="6" type="ORF">KUA55_06230</name>
</gene>
<comment type="pathway">
    <text evidence="4">Cofactor biosynthesis; coenzyme A biosynthesis; CoA from (R)-pantothenate: step 4/5.</text>
</comment>
<keyword evidence="7" id="KW-1185">Reference proteome</keyword>
<dbReference type="RefSeq" id="WP_218325318.1">
    <property type="nucleotide sequence ID" value="NZ_JAHUZB010000002.1"/>
</dbReference>
<keyword evidence="4 6" id="KW-0548">Nucleotidyltransferase</keyword>
<feature type="binding site" evidence="4">
    <location>
        <begin position="10"/>
        <end position="11"/>
    </location>
    <ligand>
        <name>ATP</name>
        <dbReference type="ChEBI" id="CHEBI:30616"/>
    </ligand>
</feature>
<dbReference type="Proteomes" id="UP000774130">
    <property type="component" value="Unassembled WGS sequence"/>
</dbReference>
<keyword evidence="4" id="KW-0963">Cytoplasm</keyword>
<dbReference type="PANTHER" id="PTHR21342:SF1">
    <property type="entry name" value="PHOSPHOPANTETHEINE ADENYLYLTRANSFERASE"/>
    <property type="match status" value="1"/>
</dbReference>
<feature type="site" description="Transition state stabilizer" evidence="4">
    <location>
        <position position="18"/>
    </location>
</feature>
<dbReference type="NCBIfam" id="TIGR01510">
    <property type="entry name" value="coaD_prev_kdtB"/>
    <property type="match status" value="1"/>
</dbReference>
<comment type="similarity">
    <text evidence="4">Belongs to the bacterial CoaD family.</text>
</comment>